<protein>
    <submittedName>
        <fullName evidence="6">Uncharacterized protein</fullName>
    </submittedName>
</protein>
<evidence type="ECO:0000313" key="3">
    <source>
        <dbReference type="EMBL" id="CAB4182302.1"/>
    </source>
</evidence>
<sequence length="78" mass="9002">MTDKTFTFTIEQIKDIYRAGIRRGSDEQCAYDWGTRASGGEYDECVEAIHDIVNEGFKWGDGAYTSYGDVEDWFKEKK</sequence>
<dbReference type="EMBL" id="LR797518">
    <property type="protein sequence ID" value="CAB4222850.1"/>
    <property type="molecule type" value="Genomic_DNA"/>
</dbReference>
<dbReference type="EMBL" id="LR797157">
    <property type="protein sequence ID" value="CAB4190836.1"/>
    <property type="molecule type" value="Genomic_DNA"/>
</dbReference>
<evidence type="ECO:0000313" key="2">
    <source>
        <dbReference type="EMBL" id="CAB4177095.1"/>
    </source>
</evidence>
<name>A0A6J5T5J2_9CAUD</name>
<dbReference type="EMBL" id="LR797369">
    <property type="protein sequence ID" value="CAB4211185.1"/>
    <property type="molecule type" value="Genomic_DNA"/>
</dbReference>
<proteinExistence type="predicted"/>
<accession>A0A6J5T5J2</accession>
<reference evidence="6" key="1">
    <citation type="submission" date="2020-05" db="EMBL/GenBank/DDBJ databases">
        <authorList>
            <person name="Chiriac C."/>
            <person name="Salcher M."/>
            <person name="Ghai R."/>
            <person name="Kavagutti S V."/>
        </authorList>
    </citation>
    <scope>NUCLEOTIDE SEQUENCE</scope>
</reference>
<evidence type="ECO:0000313" key="4">
    <source>
        <dbReference type="EMBL" id="CAB4190836.1"/>
    </source>
</evidence>
<dbReference type="EMBL" id="LR797021">
    <property type="protein sequence ID" value="CAB4182302.1"/>
    <property type="molecule type" value="Genomic_DNA"/>
</dbReference>
<evidence type="ECO:0000313" key="1">
    <source>
        <dbReference type="EMBL" id="CAB4170986.1"/>
    </source>
</evidence>
<gene>
    <name evidence="3" type="ORF">UFOVP1065_207</name>
    <name evidence="4" type="ORF">UFOVP1198_176</name>
    <name evidence="5" type="ORF">UFOVP1418_168</name>
    <name evidence="7" type="ORF">UFOVP1524_215</name>
    <name evidence="6" type="ORF">UFOVP1651_215</name>
    <name evidence="1" type="ORF">UFOVP908_193</name>
    <name evidence="2" type="ORF">UFOVP990_176</name>
</gene>
<organism evidence="6">
    <name type="scientific">uncultured Caudovirales phage</name>
    <dbReference type="NCBI Taxonomy" id="2100421"/>
    <lineage>
        <taxon>Viruses</taxon>
        <taxon>Duplodnaviria</taxon>
        <taxon>Heunggongvirae</taxon>
        <taxon>Uroviricota</taxon>
        <taxon>Caudoviricetes</taxon>
        <taxon>Peduoviridae</taxon>
        <taxon>Maltschvirus</taxon>
        <taxon>Maltschvirus maltsch</taxon>
    </lineage>
</organism>
<evidence type="ECO:0000313" key="5">
    <source>
        <dbReference type="EMBL" id="CAB4211185.1"/>
    </source>
</evidence>
<evidence type="ECO:0000313" key="6">
    <source>
        <dbReference type="EMBL" id="CAB4222850.1"/>
    </source>
</evidence>
<evidence type="ECO:0000313" key="7">
    <source>
        <dbReference type="EMBL" id="CAB5227837.1"/>
    </source>
</evidence>
<dbReference type="EMBL" id="LR798378">
    <property type="protein sequence ID" value="CAB5227837.1"/>
    <property type="molecule type" value="Genomic_DNA"/>
</dbReference>
<dbReference type="EMBL" id="LR796945">
    <property type="protein sequence ID" value="CAB4177095.1"/>
    <property type="molecule type" value="Genomic_DNA"/>
</dbReference>
<dbReference type="EMBL" id="LR796860">
    <property type="protein sequence ID" value="CAB4170986.1"/>
    <property type="molecule type" value="Genomic_DNA"/>
</dbReference>